<evidence type="ECO:0000313" key="1">
    <source>
        <dbReference type="EMBL" id="MFC3761430.1"/>
    </source>
</evidence>
<protein>
    <submittedName>
        <fullName evidence="1">Ferric iron reductase</fullName>
    </submittedName>
</protein>
<dbReference type="EMBL" id="JBHRZH010000008">
    <property type="protein sequence ID" value="MFC3761430.1"/>
    <property type="molecule type" value="Genomic_DNA"/>
</dbReference>
<name>A0ABV7YCS6_9ACTN</name>
<accession>A0ABV7YCS6</accession>
<proteinExistence type="predicted"/>
<dbReference type="Proteomes" id="UP001595699">
    <property type="component" value="Unassembled WGS sequence"/>
</dbReference>
<reference evidence="2" key="1">
    <citation type="journal article" date="2019" name="Int. J. Syst. Evol. Microbiol.">
        <title>The Global Catalogue of Microorganisms (GCM) 10K type strain sequencing project: providing services to taxonomists for standard genome sequencing and annotation.</title>
        <authorList>
            <consortium name="The Broad Institute Genomics Platform"/>
            <consortium name="The Broad Institute Genome Sequencing Center for Infectious Disease"/>
            <person name="Wu L."/>
            <person name="Ma J."/>
        </authorList>
    </citation>
    <scope>NUCLEOTIDE SEQUENCE [LARGE SCALE GENOMIC DNA]</scope>
    <source>
        <strain evidence="2">CGMCC 4.7241</strain>
    </source>
</reference>
<keyword evidence="2" id="KW-1185">Reference proteome</keyword>
<dbReference type="RefSeq" id="WP_205118492.1">
    <property type="nucleotide sequence ID" value="NZ_JAFBCM010000001.1"/>
</dbReference>
<evidence type="ECO:0000313" key="2">
    <source>
        <dbReference type="Proteomes" id="UP001595699"/>
    </source>
</evidence>
<organism evidence="1 2">
    <name type="scientific">Tenggerimyces flavus</name>
    <dbReference type="NCBI Taxonomy" id="1708749"/>
    <lineage>
        <taxon>Bacteria</taxon>
        <taxon>Bacillati</taxon>
        <taxon>Actinomycetota</taxon>
        <taxon>Actinomycetes</taxon>
        <taxon>Propionibacteriales</taxon>
        <taxon>Nocardioidaceae</taxon>
        <taxon>Tenggerimyces</taxon>
    </lineage>
</organism>
<sequence length="216" mass="23536">MSYPFDTWLAASVLTDPRRPELGAFLRGWEEICVATPAVAAALWWKQYSWYATIAAVEGWMLGTVPDLLPSAVPVRVSLSRPHVIVRPGPAEPIIGGSAVDFAKWFRQDVLDIHLSPMVERLHDLTRVGRRVLWGSVAHAVAYPLAGGLPDYADVLAEIGAPLDGLLSCGDGGEVERNTCCLAFRMGEPTVCSYCPIRRTSGDVDHVGQLRVSSLR</sequence>
<gene>
    <name evidence="1" type="ORF">ACFOUW_11315</name>
</gene>
<comment type="caution">
    <text evidence="1">The sequence shown here is derived from an EMBL/GenBank/DDBJ whole genome shotgun (WGS) entry which is preliminary data.</text>
</comment>